<keyword evidence="1" id="KW-0378">Hydrolase</keyword>
<dbReference type="EMBL" id="JAOH01000002">
    <property type="protein sequence ID" value="EUA63024.1"/>
    <property type="molecule type" value="Genomic_DNA"/>
</dbReference>
<evidence type="ECO:0000313" key="1">
    <source>
        <dbReference type="EMBL" id="EUA63024.1"/>
    </source>
</evidence>
<evidence type="ECO:0000313" key="2">
    <source>
        <dbReference type="Proteomes" id="UP000021210"/>
    </source>
</evidence>
<reference evidence="1 2" key="1">
    <citation type="submission" date="2013-12" db="EMBL/GenBank/DDBJ databases">
        <authorList>
            <person name="Zelazny A."/>
            <person name="Olivier K."/>
            <person name="Holland S."/>
            <person name="Lenaerts A."/>
            <person name="Ordway D."/>
            <person name="DeGroote M.A."/>
            <person name="Parker T."/>
            <person name="Sizemore C."/>
            <person name="Tallon L.J."/>
            <person name="Sadzewicz L.K."/>
            <person name="Sengamalay N."/>
            <person name="Fraser C.M."/>
            <person name="Hine E."/>
            <person name="Shefchek K.A."/>
            <person name="Das S.P."/>
            <person name="Tettelin H."/>
        </authorList>
    </citation>
    <scope>NUCLEOTIDE SEQUENCE [LARGE SCALE GENOMIC DNA]</scope>
    <source>
        <strain evidence="1 2">1948</strain>
    </source>
</reference>
<sequence>MDAELEEWKAAGHYFDYLGFDIFYRVEGSGAAAATHSRIPVQLVGLGAHLAHAGGAVHRYRAGHDRHGFL</sequence>
<comment type="caution">
    <text evidence="1">The sequence shown here is derived from an EMBL/GenBank/DDBJ whole genome shotgun (WGS) entry which is preliminary data.</text>
</comment>
<accession>A0A829QJ02</accession>
<dbReference type="AlphaFoldDB" id="A0A829QJ02"/>
<gene>
    <name evidence="1" type="ORF">I542_3179</name>
</gene>
<proteinExistence type="predicted"/>
<name>A0A829QJ02_9MYCO</name>
<organism evidence="1 2">
    <name type="scientific">Mycobacteroides abscessus 1948</name>
    <dbReference type="NCBI Taxonomy" id="1299323"/>
    <lineage>
        <taxon>Bacteria</taxon>
        <taxon>Bacillati</taxon>
        <taxon>Actinomycetota</taxon>
        <taxon>Actinomycetes</taxon>
        <taxon>Mycobacteriales</taxon>
        <taxon>Mycobacteriaceae</taxon>
        <taxon>Mycobacteroides</taxon>
        <taxon>Mycobacteroides abscessus</taxon>
    </lineage>
</organism>
<dbReference type="Proteomes" id="UP000021210">
    <property type="component" value="Unassembled WGS sequence"/>
</dbReference>
<dbReference type="GO" id="GO:0016787">
    <property type="term" value="F:hydrolase activity"/>
    <property type="evidence" value="ECO:0007669"/>
    <property type="project" value="UniProtKB-KW"/>
</dbReference>
<protein>
    <submittedName>
        <fullName evidence="1">Alpha/beta hydrolase domain protein</fullName>
    </submittedName>
</protein>